<gene>
    <name evidence="1" type="ORF">C8A01DRAFT_51408</name>
</gene>
<organism evidence="1 2">
    <name type="scientific">Parachaetomium inaequale</name>
    <dbReference type="NCBI Taxonomy" id="2588326"/>
    <lineage>
        <taxon>Eukaryota</taxon>
        <taxon>Fungi</taxon>
        <taxon>Dikarya</taxon>
        <taxon>Ascomycota</taxon>
        <taxon>Pezizomycotina</taxon>
        <taxon>Sordariomycetes</taxon>
        <taxon>Sordariomycetidae</taxon>
        <taxon>Sordariales</taxon>
        <taxon>Chaetomiaceae</taxon>
        <taxon>Parachaetomium</taxon>
    </lineage>
</organism>
<reference evidence="2" key="1">
    <citation type="journal article" date="2023" name="Mol. Phylogenet. Evol.">
        <title>Genome-scale phylogeny and comparative genomics of the fungal order Sordariales.</title>
        <authorList>
            <person name="Hensen N."/>
            <person name="Bonometti L."/>
            <person name="Westerberg I."/>
            <person name="Brannstrom I.O."/>
            <person name="Guillou S."/>
            <person name="Cros-Aarteil S."/>
            <person name="Calhoun S."/>
            <person name="Haridas S."/>
            <person name="Kuo A."/>
            <person name="Mondo S."/>
            <person name="Pangilinan J."/>
            <person name="Riley R."/>
            <person name="LaButti K."/>
            <person name="Andreopoulos B."/>
            <person name="Lipzen A."/>
            <person name="Chen C."/>
            <person name="Yan M."/>
            <person name="Daum C."/>
            <person name="Ng V."/>
            <person name="Clum A."/>
            <person name="Steindorff A."/>
            <person name="Ohm R.A."/>
            <person name="Martin F."/>
            <person name="Silar P."/>
            <person name="Natvig D.O."/>
            <person name="Lalanne C."/>
            <person name="Gautier V."/>
            <person name="Ament-Velasquez S.L."/>
            <person name="Kruys A."/>
            <person name="Hutchinson M.I."/>
            <person name="Powell A.J."/>
            <person name="Barry K."/>
            <person name="Miller A.N."/>
            <person name="Grigoriev I.V."/>
            <person name="Debuchy R."/>
            <person name="Gladieux P."/>
            <person name="Hiltunen Thoren M."/>
            <person name="Johannesson H."/>
        </authorList>
    </citation>
    <scope>NUCLEOTIDE SEQUENCE [LARGE SCALE GENOMIC DNA]</scope>
    <source>
        <strain evidence="2">CBS 284.82</strain>
    </source>
</reference>
<accession>A0AAN6P682</accession>
<dbReference type="EMBL" id="MU854765">
    <property type="protein sequence ID" value="KAK4031552.1"/>
    <property type="molecule type" value="Genomic_DNA"/>
</dbReference>
<keyword evidence="2" id="KW-1185">Reference proteome</keyword>
<comment type="caution">
    <text evidence="1">The sequence shown here is derived from an EMBL/GenBank/DDBJ whole genome shotgun (WGS) entry which is preliminary data.</text>
</comment>
<evidence type="ECO:0000313" key="2">
    <source>
        <dbReference type="Proteomes" id="UP001303115"/>
    </source>
</evidence>
<sequence length="171" mass="19001">MPAVISIKGSLDECAQGGSDLIHLISASLTLSQKVKWLLSSRPEVDLLAGLTDPSTNSLDASKSLVELDTQRLKDPVNAFIDHKLMELKYGEGYDDRVLAEVSHEVRQRAENTSVDGWDAVETVQSIPPGLTDLYGHMMARIDGGNERNRQRYKNGIWTSAYVQLIQCPRY</sequence>
<dbReference type="AlphaFoldDB" id="A0AAN6P682"/>
<dbReference type="Proteomes" id="UP001303115">
    <property type="component" value="Unassembled WGS sequence"/>
</dbReference>
<proteinExistence type="predicted"/>
<evidence type="ECO:0000313" key="1">
    <source>
        <dbReference type="EMBL" id="KAK4031552.1"/>
    </source>
</evidence>
<protein>
    <submittedName>
        <fullName evidence="1">Uncharacterized protein</fullName>
    </submittedName>
</protein>
<name>A0AAN6P682_9PEZI</name>